<dbReference type="OrthoDB" id="4416950at2"/>
<keyword evidence="4" id="KW-1185">Reference proteome</keyword>
<keyword evidence="1" id="KW-0812">Transmembrane</keyword>
<feature type="transmembrane region" description="Helical" evidence="1">
    <location>
        <begin position="95"/>
        <end position="113"/>
    </location>
</feature>
<feature type="domain" description="DUF1707" evidence="2">
    <location>
        <begin position="9"/>
        <end position="60"/>
    </location>
</feature>
<evidence type="ECO:0000313" key="4">
    <source>
        <dbReference type="Proteomes" id="UP000199350"/>
    </source>
</evidence>
<accession>A0A1G9PC23</accession>
<evidence type="ECO:0000256" key="1">
    <source>
        <dbReference type="SAM" id="Phobius"/>
    </source>
</evidence>
<evidence type="ECO:0000313" key="3">
    <source>
        <dbReference type="EMBL" id="SDL96309.1"/>
    </source>
</evidence>
<dbReference type="STRING" id="38302.SAMN04488535_1394"/>
<dbReference type="Proteomes" id="UP000199350">
    <property type="component" value="Chromosome I"/>
</dbReference>
<protein>
    <recommendedName>
        <fullName evidence="2">DUF1707 domain-containing protein</fullName>
    </recommendedName>
</protein>
<dbReference type="AlphaFoldDB" id="A0A1G9PC23"/>
<gene>
    <name evidence="3" type="ORF">SAMN04488535_1394</name>
</gene>
<feature type="transmembrane region" description="Helical" evidence="1">
    <location>
        <begin position="119"/>
        <end position="137"/>
    </location>
</feature>
<dbReference type="EMBL" id="LT629700">
    <property type="protein sequence ID" value="SDL96309.1"/>
    <property type="molecule type" value="Genomic_DNA"/>
</dbReference>
<reference evidence="4" key="1">
    <citation type="submission" date="2016-10" db="EMBL/GenBank/DDBJ databases">
        <authorList>
            <person name="Varghese N."/>
            <person name="Submissions S."/>
        </authorList>
    </citation>
    <scope>NUCLEOTIDE SEQUENCE [LARGE SCALE GENOMIC DNA]</scope>
    <source>
        <strain evidence="4">DSM 20632</strain>
    </source>
</reference>
<dbReference type="RefSeq" id="WP_092150491.1">
    <property type="nucleotide sequence ID" value="NZ_LT629700.1"/>
</dbReference>
<organism evidence="3 4">
    <name type="scientific">Corynebacterium mycetoides</name>
    <dbReference type="NCBI Taxonomy" id="38302"/>
    <lineage>
        <taxon>Bacteria</taxon>
        <taxon>Bacillati</taxon>
        <taxon>Actinomycetota</taxon>
        <taxon>Actinomycetes</taxon>
        <taxon>Mycobacteriales</taxon>
        <taxon>Corynebacteriaceae</taxon>
        <taxon>Corynebacterium</taxon>
    </lineage>
</organism>
<keyword evidence="1" id="KW-0472">Membrane</keyword>
<name>A0A1G9PC23_9CORY</name>
<dbReference type="Pfam" id="PF08044">
    <property type="entry name" value="DUF1707"/>
    <property type="match status" value="1"/>
</dbReference>
<dbReference type="InterPro" id="IPR012551">
    <property type="entry name" value="DUF1707_SHOCT-like"/>
</dbReference>
<keyword evidence="1" id="KW-1133">Transmembrane helix</keyword>
<evidence type="ECO:0000259" key="2">
    <source>
        <dbReference type="Pfam" id="PF08044"/>
    </source>
</evidence>
<proteinExistence type="predicted"/>
<sequence length="207" mass="22924">MSTPYGRYRLSDAERNDAMSALSTALGEGRLTMDEFDRRCTMIAQAEFQGDLEPVFTDIPQHPVLRATPTTAVEVYSADEIVAARRDGQKTRAGVFWLGTLGSVAGTAIVASATGGSGLAALILLLIPTLFILLYVMKVGPESWYTPSLRQLERKRRQLVRMRQLEIESANAHEEALRRAQRKAQVSQLTDDALDVAQRTVKRFKGK</sequence>